<dbReference type="KEGG" id="fax:FUAX_42950"/>
<dbReference type="InterPro" id="IPR050955">
    <property type="entry name" value="Plant_Biomass_Hydrol_Est"/>
</dbReference>
<feature type="domain" description="Peptidase S9 prolyl oligopeptidase catalytic" evidence="2">
    <location>
        <begin position="350"/>
        <end position="534"/>
    </location>
</feature>
<organism evidence="3 4">
    <name type="scientific">Fulvitalea axinellae</name>
    <dbReference type="NCBI Taxonomy" id="1182444"/>
    <lineage>
        <taxon>Bacteria</taxon>
        <taxon>Pseudomonadati</taxon>
        <taxon>Bacteroidota</taxon>
        <taxon>Cytophagia</taxon>
        <taxon>Cytophagales</taxon>
        <taxon>Persicobacteraceae</taxon>
        <taxon>Fulvitalea</taxon>
    </lineage>
</organism>
<dbReference type="Gene3D" id="3.40.50.1820">
    <property type="entry name" value="alpha/beta hydrolase"/>
    <property type="match status" value="1"/>
</dbReference>
<accession>A0AAU9CNJ3</accession>
<dbReference type="EMBL" id="AP025316">
    <property type="protein sequence ID" value="BDD11863.1"/>
    <property type="molecule type" value="Genomic_DNA"/>
</dbReference>
<dbReference type="Pfam" id="PF00326">
    <property type="entry name" value="Peptidase_S9"/>
    <property type="match status" value="1"/>
</dbReference>
<dbReference type="PANTHER" id="PTHR43037">
    <property type="entry name" value="UNNAMED PRODUCT-RELATED"/>
    <property type="match status" value="1"/>
</dbReference>
<keyword evidence="4" id="KW-1185">Reference proteome</keyword>
<dbReference type="SUPFAM" id="SSF53474">
    <property type="entry name" value="alpha/beta-Hydrolases"/>
    <property type="match status" value="1"/>
</dbReference>
<keyword evidence="3" id="KW-0614">Plasmid</keyword>
<name>A0AAU9CNJ3_9BACT</name>
<dbReference type="InterPro" id="IPR001375">
    <property type="entry name" value="Peptidase_S9_cat"/>
</dbReference>
<keyword evidence="1" id="KW-0732">Signal</keyword>
<reference evidence="3 4" key="1">
    <citation type="submission" date="2021-12" db="EMBL/GenBank/DDBJ databases">
        <title>Genome sequencing of bacteria with rrn-lacking chromosome and rrn-plasmid.</title>
        <authorList>
            <person name="Anda M."/>
            <person name="Iwasaki W."/>
        </authorList>
    </citation>
    <scope>NUCLEOTIDE SEQUENCE [LARGE SCALE GENOMIC DNA]</scope>
    <source>
        <strain evidence="3 4">DSM 100852</strain>
        <plasmid evidence="3 4">pFA2</plasmid>
    </source>
</reference>
<proteinExistence type="predicted"/>
<evidence type="ECO:0000313" key="4">
    <source>
        <dbReference type="Proteomes" id="UP001348817"/>
    </source>
</evidence>
<dbReference type="PANTHER" id="PTHR43037:SF4">
    <property type="entry name" value="PEPTIDASE S9 PROLYL OLIGOPEPTIDASE CATALYTIC DOMAIN-CONTAINING PROTEIN"/>
    <property type="match status" value="1"/>
</dbReference>
<dbReference type="InterPro" id="IPR029058">
    <property type="entry name" value="AB_hydrolase_fold"/>
</dbReference>
<evidence type="ECO:0000256" key="1">
    <source>
        <dbReference type="ARBA" id="ARBA00022729"/>
    </source>
</evidence>
<dbReference type="AlphaFoldDB" id="A0AAU9CNJ3"/>
<protein>
    <recommendedName>
        <fullName evidence="2">Peptidase S9 prolyl oligopeptidase catalytic domain-containing protein</fullName>
    </recommendedName>
</protein>
<sequence>MSLALVASLPIASLKAQQKNTKGNVVAYFGEEKKVAVHEGTVLHQFTEGLYVNSKLNYGRIPVAKDNLAKQLFDGTFATPNAGATACLTADGEKAVWENITAGKDHFFKNRHLRTGHLYLSYESDKEQLALLATTANTATFVNGMPHEGDHYNFGWSLVPFHMKKGTNEFLLTGGRFNKMKARILTPKQAIQFTKRDITLPDLILEETGEKWGSIRIVNATDRSMKGYTITAAIEGKEYVTPITVISPMAVRKVPFQVVDIEGGVAGKLPLTLTLKNRSGKVIDEVGLDINNRTKFKHHERTFVSDVDGSVQYYSVAPSTDKTSKNQAMFLSVHGASVQATNQSRAYKQKDWGYVVAATNRRPYGFAWEDWGRLDAMEVLADAEQLFETDPQHTYLTGHSMGGHGTWYLGATYPDRFAAIAPCAGYPELLGYASNHKMYKHATGNIGETAVADMFSRAQNPTKTKLLAKNYLQSGVYIFHGSDDTVVDVELARDMRNFLGDYHNDFVYYEYPGGKHWFGNNSVDWAPIFDYFKWHSNPAAKDKKHIEFVTASVGVSAKNHWITIQQQEEPFAISSVDFTYAEGIKGTTKNVRTIIFDAKALELDGDVNIEIDGQAITASGEKVILQKTEGKWSTIAGIDAKEKSPERNGGFRDAFNNDVVFVYGTRGSKAEREWYYNKARFDAETFWYRGNSTIELVRDVDFNAKRYKDRNVVIYGNANTNSAWNKLLKDSPVQVRKGKITIDGKTMSGDNLGAYFVRPRKDSDKASVGVVAGTGLKGAKATYTNQYFLAGPNFPDLMIFDDNATDQGIKAVKVSGFFGNDWSVKNGQFAWKEAL</sequence>
<evidence type="ECO:0000313" key="3">
    <source>
        <dbReference type="EMBL" id="BDD11863.1"/>
    </source>
</evidence>
<gene>
    <name evidence="3" type="ORF">FUAX_42950</name>
</gene>
<dbReference type="GO" id="GO:0006508">
    <property type="term" value="P:proteolysis"/>
    <property type="evidence" value="ECO:0007669"/>
    <property type="project" value="InterPro"/>
</dbReference>
<dbReference type="Proteomes" id="UP001348817">
    <property type="component" value="Plasmid pFA2"/>
</dbReference>
<evidence type="ECO:0000259" key="2">
    <source>
        <dbReference type="Pfam" id="PF00326"/>
    </source>
</evidence>
<dbReference type="GO" id="GO:0008236">
    <property type="term" value="F:serine-type peptidase activity"/>
    <property type="evidence" value="ECO:0007669"/>
    <property type="project" value="InterPro"/>
</dbReference>
<geneLocation type="plasmid" evidence="3 4">
    <name>pFA2</name>
</geneLocation>